<dbReference type="GO" id="GO:0010181">
    <property type="term" value="F:FMN binding"/>
    <property type="evidence" value="ECO:0007669"/>
    <property type="project" value="InterPro"/>
</dbReference>
<dbReference type="PANTHER" id="PTHR30546">
    <property type="entry name" value="FLAVODOXIN-RELATED PROTEIN WRBA-RELATED"/>
    <property type="match status" value="1"/>
</dbReference>
<accession>A0A9D1XCG2</accession>
<reference evidence="2" key="1">
    <citation type="journal article" date="2021" name="PeerJ">
        <title>Extensive microbial diversity within the chicken gut microbiome revealed by metagenomics and culture.</title>
        <authorList>
            <person name="Gilroy R."/>
            <person name="Ravi A."/>
            <person name="Getino M."/>
            <person name="Pursley I."/>
            <person name="Horton D.L."/>
            <person name="Alikhan N.F."/>
            <person name="Baker D."/>
            <person name="Gharbi K."/>
            <person name="Hall N."/>
            <person name="Watson M."/>
            <person name="Adriaenssens E.M."/>
            <person name="Foster-Nyarko E."/>
            <person name="Jarju S."/>
            <person name="Secka A."/>
            <person name="Antonio M."/>
            <person name="Oren A."/>
            <person name="Chaudhuri R.R."/>
            <person name="La Ragione R."/>
            <person name="Hildebrand F."/>
            <person name="Pallen M.J."/>
        </authorList>
    </citation>
    <scope>NUCLEOTIDE SEQUENCE</scope>
    <source>
        <strain evidence="2">CHK183-1962</strain>
    </source>
</reference>
<name>A0A9D1XCG2_9FIRM</name>
<evidence type="ECO:0000313" key="3">
    <source>
        <dbReference type="Proteomes" id="UP000886890"/>
    </source>
</evidence>
<sequence length="175" mass="18941">MRIAVIYYSQTGHTREMGEVIAKGIADAGGEARLFSIEEEMDVEYINGCDGVIFGTPTWVASTCWQMKKWFDVDSRPLKLAGKLGGVYATAHYAQGGADIAIMTLIGHLLVKGMLVYSGGASLGQPFIHLGPVALDAVEGHYESCKETFRIFGERFAKKAGELFCPASESPQKNA</sequence>
<feature type="domain" description="Flavodoxin-like" evidence="1">
    <location>
        <begin position="3"/>
        <end position="157"/>
    </location>
</feature>
<dbReference type="InterPro" id="IPR008254">
    <property type="entry name" value="Flavodoxin/NO_synth"/>
</dbReference>
<dbReference type="Gene3D" id="3.40.50.360">
    <property type="match status" value="1"/>
</dbReference>
<evidence type="ECO:0000259" key="1">
    <source>
        <dbReference type="PROSITE" id="PS50902"/>
    </source>
</evidence>
<comment type="caution">
    <text evidence="2">The sequence shown here is derived from an EMBL/GenBank/DDBJ whole genome shotgun (WGS) entry which is preliminary data.</text>
</comment>
<reference evidence="2" key="2">
    <citation type="submission" date="2021-04" db="EMBL/GenBank/DDBJ databases">
        <authorList>
            <person name="Gilroy R."/>
        </authorList>
    </citation>
    <scope>NUCLEOTIDE SEQUENCE</scope>
    <source>
        <strain evidence="2">CHK183-1962</strain>
    </source>
</reference>
<dbReference type="AlphaFoldDB" id="A0A9D1XCG2"/>
<proteinExistence type="predicted"/>
<evidence type="ECO:0000313" key="2">
    <source>
        <dbReference type="EMBL" id="HIX76699.1"/>
    </source>
</evidence>
<dbReference type="SUPFAM" id="SSF52218">
    <property type="entry name" value="Flavoproteins"/>
    <property type="match status" value="1"/>
</dbReference>
<organism evidence="2 3">
    <name type="scientific">Candidatus Fusicatenibacter merdavium</name>
    <dbReference type="NCBI Taxonomy" id="2838600"/>
    <lineage>
        <taxon>Bacteria</taxon>
        <taxon>Bacillati</taxon>
        <taxon>Bacillota</taxon>
        <taxon>Clostridia</taxon>
        <taxon>Lachnospirales</taxon>
        <taxon>Lachnospiraceae</taxon>
        <taxon>Fusicatenibacter</taxon>
    </lineage>
</organism>
<dbReference type="PANTHER" id="PTHR30546:SF23">
    <property type="entry name" value="FLAVOPROTEIN-LIKE PROTEIN YCP4-RELATED"/>
    <property type="match status" value="1"/>
</dbReference>
<protein>
    <submittedName>
        <fullName evidence="2">Flavodoxin family protein</fullName>
    </submittedName>
</protein>
<gene>
    <name evidence="2" type="ORF">H9734_03770</name>
</gene>
<dbReference type="EMBL" id="DXEK01000061">
    <property type="protein sequence ID" value="HIX76699.1"/>
    <property type="molecule type" value="Genomic_DNA"/>
</dbReference>
<dbReference type="GO" id="GO:0016020">
    <property type="term" value="C:membrane"/>
    <property type="evidence" value="ECO:0007669"/>
    <property type="project" value="TreeGrafter"/>
</dbReference>
<dbReference type="InterPro" id="IPR029039">
    <property type="entry name" value="Flavoprotein-like_sf"/>
</dbReference>
<dbReference type="Proteomes" id="UP000886890">
    <property type="component" value="Unassembled WGS sequence"/>
</dbReference>
<dbReference type="Pfam" id="PF00258">
    <property type="entry name" value="Flavodoxin_1"/>
    <property type="match status" value="1"/>
</dbReference>
<dbReference type="PROSITE" id="PS50902">
    <property type="entry name" value="FLAVODOXIN_LIKE"/>
    <property type="match status" value="1"/>
</dbReference>
<dbReference type="GO" id="GO:0003955">
    <property type="term" value="F:NAD(P)H dehydrogenase (quinone) activity"/>
    <property type="evidence" value="ECO:0007669"/>
    <property type="project" value="TreeGrafter"/>
</dbReference>